<name>A0ABN7LCP1_9BACT</name>
<proteinExistence type="predicted"/>
<keyword evidence="2" id="KW-1185">Reference proteome</keyword>
<evidence type="ECO:0000313" key="1">
    <source>
        <dbReference type="EMBL" id="CAE6743323.1"/>
    </source>
</evidence>
<dbReference type="EMBL" id="CAJNBJ010000008">
    <property type="protein sequence ID" value="CAE6743323.1"/>
    <property type="molecule type" value="Genomic_DNA"/>
</dbReference>
<dbReference type="Proteomes" id="UP000675880">
    <property type="component" value="Unassembled WGS sequence"/>
</dbReference>
<sequence length="193" mass="21758">MGAFPFICQHFGNSLFPPARNIPYAKHSSSNKSTRSITQIVPLLILASSLLVFSYMKPSTLAPTPQSLGDEIQAYVVERQSKLLASGEASRDGRRFSWCGDILDFLTEGLDERLAARDITFTNAFPGPLRLMDEEQQPNGQHVRRFWTIALHRGCPIARICTLFFHRHDQVKLPQPPRVVAYTLDHQDGEEHA</sequence>
<reference evidence="1 2" key="1">
    <citation type="submission" date="2021-02" db="EMBL/GenBank/DDBJ databases">
        <authorList>
            <person name="Han P."/>
        </authorList>
    </citation>
    <scope>NUCLEOTIDE SEQUENCE [LARGE SCALE GENOMIC DNA]</scope>
    <source>
        <strain evidence="1">Candidatus Nitrospira sp. ZN2</strain>
    </source>
</reference>
<accession>A0ABN7LCP1</accession>
<organism evidence="1 2">
    <name type="scientific">Nitrospira defluvii</name>
    <dbReference type="NCBI Taxonomy" id="330214"/>
    <lineage>
        <taxon>Bacteria</taxon>
        <taxon>Pseudomonadati</taxon>
        <taxon>Nitrospirota</taxon>
        <taxon>Nitrospiria</taxon>
        <taxon>Nitrospirales</taxon>
        <taxon>Nitrospiraceae</taxon>
        <taxon>Nitrospira</taxon>
    </lineage>
</organism>
<evidence type="ECO:0000313" key="2">
    <source>
        <dbReference type="Proteomes" id="UP000675880"/>
    </source>
</evidence>
<protein>
    <submittedName>
        <fullName evidence="1">Uncharacterized protein</fullName>
    </submittedName>
</protein>
<gene>
    <name evidence="1" type="ORF">NSPZN2_160016</name>
</gene>
<comment type="caution">
    <text evidence="1">The sequence shown here is derived from an EMBL/GenBank/DDBJ whole genome shotgun (WGS) entry which is preliminary data.</text>
</comment>